<dbReference type="EMBL" id="BTSX01000006">
    <property type="protein sequence ID" value="GMT05280.1"/>
    <property type="molecule type" value="Genomic_DNA"/>
</dbReference>
<dbReference type="Pfam" id="PF00397">
    <property type="entry name" value="WW"/>
    <property type="match status" value="1"/>
</dbReference>
<reference evidence="3" key="1">
    <citation type="submission" date="2023-10" db="EMBL/GenBank/DDBJ databases">
        <title>Genome assembly of Pristionchus species.</title>
        <authorList>
            <person name="Yoshida K."/>
            <person name="Sommer R.J."/>
        </authorList>
    </citation>
    <scope>NUCLEOTIDE SEQUENCE</scope>
    <source>
        <strain evidence="3">RS0144</strain>
    </source>
</reference>
<feature type="compositionally biased region" description="Low complexity" evidence="1">
    <location>
        <begin position="275"/>
        <end position="291"/>
    </location>
</feature>
<evidence type="ECO:0000259" key="2">
    <source>
        <dbReference type="PROSITE" id="PS50020"/>
    </source>
</evidence>
<sequence>MASKKSKAKKESQLPPAGPLMSRVSSSTSSLQNPSSSVLVRTYVDEKMSLEQLMEMGSRGGTSRYERNRPAKFLPHAFNQPQNRPSRGSSAGHSPQGSSDDNFSHSRNTLSPGGLDPAAYGTAPAMMPRHQKQASAPELNHHHFEVNAFSPAQAPHHQQAASLHAPVSRPVQIPQQTHQMGFVSKSVSAIDQQFAFDGPAAPTIQPHHNRSTSYDVTHAAHYNSVQGFATYPGQQQAHSHQELYGLGMQQQQPQPMQQPKEKSQSMDPIIVNSVQQQQQQQPQQIQQQRYQETPSEIDMSLPPNWSIGHTAEGEIFFIDHSNQTTTWYDPRIPHHLQEESIRVRHGMQAAADPNAAAAAAAVAAHQQAQQQAQQQHHFNMGQVPQQQPQMLDQSSDARIQSLQSEVNALHERQRELMQQGLYGSPQPMQFDHNVNNNLCSMDQQQFFQQQQQQQQQRPPSMPAYQQQDEPMEYASSYVAPPGHLMNRYTVDNFNSDELNQYLGEMQM</sequence>
<protein>
    <recommendedName>
        <fullName evidence="2">WW domain-containing protein</fullName>
    </recommendedName>
</protein>
<proteinExistence type="predicted"/>
<dbReference type="PROSITE" id="PS01159">
    <property type="entry name" value="WW_DOMAIN_1"/>
    <property type="match status" value="1"/>
</dbReference>
<feature type="compositionally biased region" description="Low complexity" evidence="1">
    <location>
        <begin position="445"/>
        <end position="456"/>
    </location>
</feature>
<comment type="caution">
    <text evidence="3">The sequence shown here is derived from an EMBL/GenBank/DDBJ whole genome shotgun (WGS) entry which is preliminary data.</text>
</comment>
<feature type="compositionally biased region" description="Low complexity" evidence="1">
    <location>
        <begin position="22"/>
        <end position="37"/>
    </location>
</feature>
<feature type="domain" description="WW" evidence="2">
    <location>
        <begin position="299"/>
        <end position="332"/>
    </location>
</feature>
<dbReference type="SMART" id="SM00456">
    <property type="entry name" value="WW"/>
    <property type="match status" value="1"/>
</dbReference>
<dbReference type="CDD" id="cd00201">
    <property type="entry name" value="WW"/>
    <property type="match status" value="1"/>
</dbReference>
<feature type="region of interest" description="Disordered" evidence="1">
    <location>
        <begin position="273"/>
        <end position="298"/>
    </location>
</feature>
<dbReference type="Gene3D" id="2.20.70.10">
    <property type="match status" value="1"/>
</dbReference>
<keyword evidence="4" id="KW-1185">Reference proteome</keyword>
<feature type="region of interest" description="Disordered" evidence="1">
    <location>
        <begin position="1"/>
        <end position="39"/>
    </location>
</feature>
<evidence type="ECO:0000313" key="3">
    <source>
        <dbReference type="EMBL" id="GMT05280.1"/>
    </source>
</evidence>
<organism evidence="3 4">
    <name type="scientific">Pristionchus entomophagus</name>
    <dbReference type="NCBI Taxonomy" id="358040"/>
    <lineage>
        <taxon>Eukaryota</taxon>
        <taxon>Metazoa</taxon>
        <taxon>Ecdysozoa</taxon>
        <taxon>Nematoda</taxon>
        <taxon>Chromadorea</taxon>
        <taxon>Rhabditida</taxon>
        <taxon>Rhabditina</taxon>
        <taxon>Diplogasteromorpha</taxon>
        <taxon>Diplogasteroidea</taxon>
        <taxon>Neodiplogasteridae</taxon>
        <taxon>Pristionchus</taxon>
    </lineage>
</organism>
<dbReference type="InterPro" id="IPR036020">
    <property type="entry name" value="WW_dom_sf"/>
</dbReference>
<feature type="region of interest" description="Disordered" evidence="1">
    <location>
        <begin position="445"/>
        <end position="469"/>
    </location>
</feature>
<evidence type="ECO:0000313" key="4">
    <source>
        <dbReference type="Proteomes" id="UP001432027"/>
    </source>
</evidence>
<dbReference type="Proteomes" id="UP001432027">
    <property type="component" value="Unassembled WGS sequence"/>
</dbReference>
<feature type="region of interest" description="Disordered" evidence="1">
    <location>
        <begin position="54"/>
        <end position="137"/>
    </location>
</feature>
<dbReference type="SUPFAM" id="SSF51045">
    <property type="entry name" value="WW domain"/>
    <property type="match status" value="1"/>
</dbReference>
<dbReference type="PROSITE" id="PS50020">
    <property type="entry name" value="WW_DOMAIN_2"/>
    <property type="match status" value="1"/>
</dbReference>
<evidence type="ECO:0000256" key="1">
    <source>
        <dbReference type="SAM" id="MobiDB-lite"/>
    </source>
</evidence>
<name>A0AAV5UGZ8_9BILA</name>
<dbReference type="InterPro" id="IPR001202">
    <property type="entry name" value="WW_dom"/>
</dbReference>
<feature type="compositionally biased region" description="Polar residues" evidence="1">
    <location>
        <begin position="79"/>
        <end position="111"/>
    </location>
</feature>
<dbReference type="AlphaFoldDB" id="A0AAV5UGZ8"/>
<accession>A0AAV5UGZ8</accession>
<gene>
    <name evidence="3" type="ORF">PENTCL1PPCAC_27454</name>
</gene>